<keyword evidence="6 7" id="KW-0472">Membrane</keyword>
<dbReference type="RefSeq" id="WP_011828330.1">
    <property type="nucleotide sequence ID" value="NC_008825.1"/>
</dbReference>
<accession>A2SDQ3</accession>
<evidence type="ECO:0000256" key="2">
    <source>
        <dbReference type="ARBA" id="ARBA00007430"/>
    </source>
</evidence>
<dbReference type="eggNOG" id="COG2244">
    <property type="taxonomic scope" value="Bacteria"/>
</dbReference>
<feature type="transmembrane region" description="Helical" evidence="7">
    <location>
        <begin position="89"/>
        <end position="109"/>
    </location>
</feature>
<dbReference type="KEGG" id="mpt:Mpe_A0730"/>
<reference evidence="8 9" key="1">
    <citation type="journal article" date="2007" name="J. Bacteriol.">
        <title>Whole-genome analysis of the methyl tert-butyl ether-degrading beta-proteobacterium Methylibium petroleiphilum PM1.</title>
        <authorList>
            <person name="Kane S.R."/>
            <person name="Chakicherla A.Y."/>
            <person name="Chain P.S.G."/>
            <person name="Schmidt R."/>
            <person name="Shin M.W."/>
            <person name="Legler T.C."/>
            <person name="Scow K.M."/>
            <person name="Larimer F.W."/>
            <person name="Lucas S.M."/>
            <person name="Richardson P.M."/>
            <person name="Hristova K.R."/>
        </authorList>
    </citation>
    <scope>NUCLEOTIDE SEQUENCE [LARGE SCALE GENOMIC DNA]</scope>
    <source>
        <strain evidence="9">ATCC BAA-1232 / LMG 22953 / PM1</strain>
    </source>
</reference>
<proteinExistence type="inferred from homology"/>
<gene>
    <name evidence="8" type="ordered locus">Mpe_A0730</name>
</gene>
<feature type="transmembrane region" description="Helical" evidence="7">
    <location>
        <begin position="121"/>
        <end position="139"/>
    </location>
</feature>
<evidence type="ECO:0000256" key="7">
    <source>
        <dbReference type="SAM" id="Phobius"/>
    </source>
</evidence>
<feature type="transmembrane region" description="Helical" evidence="7">
    <location>
        <begin position="240"/>
        <end position="261"/>
    </location>
</feature>
<keyword evidence="5 7" id="KW-1133">Transmembrane helix</keyword>
<dbReference type="InterPro" id="IPR050833">
    <property type="entry name" value="Poly_Biosynth_Transport"/>
</dbReference>
<dbReference type="EMBL" id="CP000555">
    <property type="protein sequence ID" value="ABM93692.1"/>
    <property type="molecule type" value="Genomic_DNA"/>
</dbReference>
<dbReference type="GO" id="GO:0005886">
    <property type="term" value="C:plasma membrane"/>
    <property type="evidence" value="ECO:0007669"/>
    <property type="project" value="UniProtKB-SubCell"/>
</dbReference>
<name>A2SDQ3_METPP</name>
<sequence length="505" mass="54510">MSLLGVGTLSSSLREKVRSGLLWSAIQSWCVRFSSLLLLTVVARVLSPEQLGLFAAAMVVLTFFSMLSEQGLSEAVVQREHISPEQLSAVFWLNLLVSIVLVVVVWVTAPQIAHLMNIAELAPILQIASLALPISAVTFGQMAVRRRTFGYRWIATTAMVSTAVGSIVLLTLLFAGWGVWSLVAQALTSSLVTAALMWMRPGWKLTRRVDFEGVRPLMVYGGNRLGTYLLDFANTRYVELFLASTLGPAALAVYTVGLKLYQALLQMLGSTVLDVAHSGFSRLANDRPGLIAAYYKSISLTATVAVPIFCMVAAVAPSLTVVLFGAKWHASAEVMRWMGLLGAVQVLQFYNGTVYNAIGRPSIGLKFMVVKVVLTFGALALARDSGMTGLLHAYVISQLATTPMSFYLVRRLIGVSLSELLRRIWPMLTSSALMVGAAVLSQEFLRAEGLPTLVVLIGSSLAGAVIYLASMQLIAPHVLRNTLALVRPRREPAAIATPTSDTPTP</sequence>
<dbReference type="HOGENOM" id="CLU_026911_6_1_4"/>
<dbReference type="Proteomes" id="UP000000366">
    <property type="component" value="Chromosome"/>
</dbReference>
<evidence type="ECO:0000256" key="5">
    <source>
        <dbReference type="ARBA" id="ARBA00022989"/>
    </source>
</evidence>
<evidence type="ECO:0000313" key="8">
    <source>
        <dbReference type="EMBL" id="ABM93692.1"/>
    </source>
</evidence>
<keyword evidence="3" id="KW-1003">Cell membrane</keyword>
<dbReference type="AlphaFoldDB" id="A2SDQ3"/>
<keyword evidence="9" id="KW-1185">Reference proteome</keyword>
<evidence type="ECO:0000256" key="4">
    <source>
        <dbReference type="ARBA" id="ARBA00022692"/>
    </source>
</evidence>
<protein>
    <submittedName>
        <fullName evidence="8">Putative polysaccharide transport protein</fullName>
    </submittedName>
</protein>
<feature type="transmembrane region" description="Helical" evidence="7">
    <location>
        <begin position="21"/>
        <end position="45"/>
    </location>
</feature>
<evidence type="ECO:0000256" key="1">
    <source>
        <dbReference type="ARBA" id="ARBA00004651"/>
    </source>
</evidence>
<feature type="transmembrane region" description="Helical" evidence="7">
    <location>
        <begin position="453"/>
        <end position="475"/>
    </location>
</feature>
<keyword evidence="4 7" id="KW-0812">Transmembrane</keyword>
<feature type="transmembrane region" description="Helical" evidence="7">
    <location>
        <begin position="151"/>
        <end position="173"/>
    </location>
</feature>
<dbReference type="CDD" id="cd13127">
    <property type="entry name" value="MATE_tuaB_like"/>
    <property type="match status" value="1"/>
</dbReference>
<dbReference type="PANTHER" id="PTHR30250:SF10">
    <property type="entry name" value="LIPOPOLYSACCHARIDE BIOSYNTHESIS PROTEIN WZXC"/>
    <property type="match status" value="1"/>
</dbReference>
<feature type="transmembrane region" description="Helical" evidence="7">
    <location>
        <begin position="364"/>
        <end position="382"/>
    </location>
</feature>
<dbReference type="Pfam" id="PF13440">
    <property type="entry name" value="Polysacc_synt_3"/>
    <property type="match status" value="1"/>
</dbReference>
<feature type="transmembrane region" description="Helical" evidence="7">
    <location>
        <begin position="51"/>
        <end position="68"/>
    </location>
</feature>
<evidence type="ECO:0000256" key="3">
    <source>
        <dbReference type="ARBA" id="ARBA00022475"/>
    </source>
</evidence>
<feature type="transmembrane region" description="Helical" evidence="7">
    <location>
        <begin position="304"/>
        <end position="325"/>
    </location>
</feature>
<evidence type="ECO:0000313" key="9">
    <source>
        <dbReference type="Proteomes" id="UP000000366"/>
    </source>
</evidence>
<feature type="transmembrane region" description="Helical" evidence="7">
    <location>
        <begin position="424"/>
        <end position="441"/>
    </location>
</feature>
<comment type="subcellular location">
    <subcellularLocation>
        <location evidence="1">Cell membrane</location>
        <topology evidence="1">Multi-pass membrane protein</topology>
    </subcellularLocation>
</comment>
<dbReference type="STRING" id="420662.Mpe_A0730"/>
<evidence type="ECO:0000256" key="6">
    <source>
        <dbReference type="ARBA" id="ARBA00023136"/>
    </source>
</evidence>
<comment type="similarity">
    <text evidence="2">Belongs to the polysaccharide synthase family.</text>
</comment>
<feature type="transmembrane region" description="Helical" evidence="7">
    <location>
        <begin position="179"/>
        <end position="198"/>
    </location>
</feature>
<feature type="transmembrane region" description="Helical" evidence="7">
    <location>
        <begin position="389"/>
        <end position="409"/>
    </location>
</feature>
<feature type="transmembrane region" description="Helical" evidence="7">
    <location>
        <begin position="337"/>
        <end position="358"/>
    </location>
</feature>
<dbReference type="PANTHER" id="PTHR30250">
    <property type="entry name" value="PST FAMILY PREDICTED COLANIC ACID TRANSPORTER"/>
    <property type="match status" value="1"/>
</dbReference>
<organism evidence="8 9">
    <name type="scientific">Methylibium petroleiphilum (strain ATCC BAA-1232 / LMG 22953 / PM1)</name>
    <dbReference type="NCBI Taxonomy" id="420662"/>
    <lineage>
        <taxon>Bacteria</taxon>
        <taxon>Pseudomonadati</taxon>
        <taxon>Pseudomonadota</taxon>
        <taxon>Betaproteobacteria</taxon>
        <taxon>Burkholderiales</taxon>
        <taxon>Sphaerotilaceae</taxon>
        <taxon>Methylibium</taxon>
    </lineage>
</organism>